<keyword evidence="3" id="KW-1185">Reference proteome</keyword>
<sequence>MIEHAAIQRYREHYRATEIPHGYRPLGHLLFTFGGGLLAFATCLWLVDGLRPVELLAVPAAFLYANFAEYVGHRWPMHRPFRGLGLIYKRHAGQHHRFFTDQAMPFDGLRDLRAVLFPPSLVLFFFGGFGIPAWWALDYFFGSNVAWLFIATAIAYYLNYEFLHTAYHLPAAHSIARIPLVRRLKWLHQTHHDPRQMAHANFNISYPLGDWLCGTLRRRPLAGAEQRPATQATGEKASR</sequence>
<dbReference type="Proteomes" id="UP001431449">
    <property type="component" value="Unassembled WGS sequence"/>
</dbReference>
<feature type="transmembrane region" description="Helical" evidence="1">
    <location>
        <begin position="53"/>
        <end position="72"/>
    </location>
</feature>
<protein>
    <submittedName>
        <fullName evidence="2">Sterol desaturase family protein</fullName>
    </submittedName>
</protein>
<feature type="transmembrane region" description="Helical" evidence="1">
    <location>
        <begin position="114"/>
        <end position="135"/>
    </location>
</feature>
<evidence type="ECO:0000256" key="1">
    <source>
        <dbReference type="SAM" id="Phobius"/>
    </source>
</evidence>
<keyword evidence="1" id="KW-0812">Transmembrane</keyword>
<accession>A0ABT0GF65</accession>
<comment type="caution">
    <text evidence="2">The sequence shown here is derived from an EMBL/GenBank/DDBJ whole genome shotgun (WGS) entry which is preliminary data.</text>
</comment>
<organism evidence="2 3">
    <name type="scientific">Pseudomarimonas salicorniae</name>
    <dbReference type="NCBI Taxonomy" id="2933270"/>
    <lineage>
        <taxon>Bacteria</taxon>
        <taxon>Pseudomonadati</taxon>
        <taxon>Pseudomonadota</taxon>
        <taxon>Gammaproteobacteria</taxon>
        <taxon>Lysobacterales</taxon>
        <taxon>Lysobacteraceae</taxon>
        <taxon>Pseudomarimonas</taxon>
    </lineage>
</organism>
<dbReference type="EMBL" id="JALNMH010000002">
    <property type="protein sequence ID" value="MCK7592665.1"/>
    <property type="molecule type" value="Genomic_DNA"/>
</dbReference>
<proteinExistence type="predicted"/>
<gene>
    <name evidence="2" type="ORF">M0G41_03165</name>
</gene>
<evidence type="ECO:0000313" key="3">
    <source>
        <dbReference type="Proteomes" id="UP001431449"/>
    </source>
</evidence>
<reference evidence="2" key="1">
    <citation type="submission" date="2022-04" db="EMBL/GenBank/DDBJ databases">
        <title>Lysobacter sp. CAU 1642 isolated from sea sand.</title>
        <authorList>
            <person name="Kim W."/>
        </authorList>
    </citation>
    <scope>NUCLEOTIDE SEQUENCE</scope>
    <source>
        <strain evidence="2">CAU 1642</strain>
    </source>
</reference>
<dbReference type="RefSeq" id="WP_248204949.1">
    <property type="nucleotide sequence ID" value="NZ_JALNMH010000002.1"/>
</dbReference>
<name>A0ABT0GF65_9GAMM</name>
<evidence type="ECO:0000313" key="2">
    <source>
        <dbReference type="EMBL" id="MCK7592665.1"/>
    </source>
</evidence>
<keyword evidence="1" id="KW-1133">Transmembrane helix</keyword>
<feature type="transmembrane region" description="Helical" evidence="1">
    <location>
        <begin position="29"/>
        <end position="47"/>
    </location>
</feature>
<feature type="transmembrane region" description="Helical" evidence="1">
    <location>
        <begin position="141"/>
        <end position="158"/>
    </location>
</feature>
<keyword evidence="1" id="KW-0472">Membrane</keyword>